<comment type="caution">
    <text evidence="1">The sequence shown here is derived from an EMBL/GenBank/DDBJ whole genome shotgun (WGS) entry which is preliminary data.</text>
</comment>
<name>A0ABU4RXP4_9GAMM</name>
<protein>
    <submittedName>
        <fullName evidence="1">DUF3019 domain-containing protein</fullName>
    </submittedName>
</protein>
<sequence>MAENELEHAMDNMNFSVKPSRCIALHKGQKCYQTVEFSWRLVSGGLYCLYSSTSTEPLVCWQGKALSSFHYEFQSAESITFYIRNETLASTQAKTKVDVAWVYKNRQKASSGWRLF</sequence>
<accession>A0ABU4RXP4</accession>
<proteinExistence type="predicted"/>
<keyword evidence="2" id="KW-1185">Reference proteome</keyword>
<evidence type="ECO:0000313" key="1">
    <source>
        <dbReference type="EMBL" id="MDX6848921.1"/>
    </source>
</evidence>
<dbReference type="RefSeq" id="WP_302723811.1">
    <property type="nucleotide sequence ID" value="NZ_JAULRU010000705.1"/>
</dbReference>
<organism evidence="1 2">
    <name type="scientific">Gilvimarinus gilvus</name>
    <dbReference type="NCBI Taxonomy" id="3058038"/>
    <lineage>
        <taxon>Bacteria</taxon>
        <taxon>Pseudomonadati</taxon>
        <taxon>Pseudomonadota</taxon>
        <taxon>Gammaproteobacteria</taxon>
        <taxon>Cellvibrionales</taxon>
        <taxon>Cellvibrionaceae</taxon>
        <taxon>Gilvimarinus</taxon>
    </lineage>
</organism>
<gene>
    <name evidence="1" type="ORF">SCD92_06080</name>
</gene>
<dbReference type="InterPro" id="IPR021559">
    <property type="entry name" value="DUF3019"/>
</dbReference>
<dbReference type="Proteomes" id="UP001273505">
    <property type="component" value="Unassembled WGS sequence"/>
</dbReference>
<evidence type="ECO:0000313" key="2">
    <source>
        <dbReference type="Proteomes" id="UP001273505"/>
    </source>
</evidence>
<dbReference type="Pfam" id="PF11456">
    <property type="entry name" value="DUF3019"/>
    <property type="match status" value="1"/>
</dbReference>
<dbReference type="EMBL" id="JAXAFO010000007">
    <property type="protein sequence ID" value="MDX6848921.1"/>
    <property type="molecule type" value="Genomic_DNA"/>
</dbReference>
<reference evidence="1 2" key="1">
    <citation type="submission" date="2023-11" db="EMBL/GenBank/DDBJ databases">
        <title>Gilvimarinus fulvus sp. nov., isolated from the surface of Kelp.</title>
        <authorList>
            <person name="Sun Y.Y."/>
            <person name="Gong Y."/>
            <person name="Du Z.J."/>
        </authorList>
    </citation>
    <scope>NUCLEOTIDE SEQUENCE [LARGE SCALE GENOMIC DNA]</scope>
    <source>
        <strain evidence="1 2">SDUM040013</strain>
    </source>
</reference>